<keyword evidence="4" id="KW-1185">Reference proteome</keyword>
<protein>
    <recommendedName>
        <fullName evidence="5">Secreted protein</fullName>
    </recommendedName>
</protein>
<feature type="compositionally biased region" description="Gly residues" evidence="1">
    <location>
        <begin position="105"/>
        <end position="115"/>
    </location>
</feature>
<reference evidence="3 4" key="1">
    <citation type="journal article" date="2014" name="Int. J. Syst. Evol. Microbiol.">
        <title>Complete genome sequence of Corynebacterium casei LMG S-19264T (=DSM 44701T), isolated from a smear-ripened cheese.</title>
        <authorList>
            <consortium name="US DOE Joint Genome Institute (JGI-PGF)"/>
            <person name="Walter F."/>
            <person name="Albersmeier A."/>
            <person name="Kalinowski J."/>
            <person name="Ruckert C."/>
        </authorList>
    </citation>
    <scope>NUCLEOTIDE SEQUENCE [LARGE SCALE GENOMIC DNA]</scope>
    <source>
        <strain evidence="3 4">JCM 4677</strain>
    </source>
</reference>
<proteinExistence type="predicted"/>
<name>A0A7G1P9U5_9ACTN</name>
<dbReference type="Pfam" id="PF20087">
    <property type="entry name" value="DUF6479"/>
    <property type="match status" value="1"/>
</dbReference>
<dbReference type="EMBL" id="AP023440">
    <property type="protein sequence ID" value="BCL31321.1"/>
    <property type="molecule type" value="Genomic_DNA"/>
</dbReference>
<organism evidence="3 4">
    <name type="scientific">Streptomyces aurantiacus</name>
    <dbReference type="NCBI Taxonomy" id="47760"/>
    <lineage>
        <taxon>Bacteria</taxon>
        <taxon>Bacillati</taxon>
        <taxon>Actinomycetota</taxon>
        <taxon>Actinomycetes</taxon>
        <taxon>Kitasatosporales</taxon>
        <taxon>Streptomycetaceae</taxon>
        <taxon>Streptomyces</taxon>
        <taxon>Streptomyces aurantiacus group</taxon>
    </lineage>
</organism>
<dbReference type="Proteomes" id="UP000516444">
    <property type="component" value="Chromosome"/>
</dbReference>
<evidence type="ECO:0000256" key="1">
    <source>
        <dbReference type="SAM" id="MobiDB-lite"/>
    </source>
</evidence>
<accession>A0A7G1P9U5</accession>
<evidence type="ECO:0000313" key="4">
    <source>
        <dbReference type="Proteomes" id="UP000516444"/>
    </source>
</evidence>
<feature type="region of interest" description="Disordered" evidence="1">
    <location>
        <begin position="32"/>
        <end position="115"/>
    </location>
</feature>
<evidence type="ECO:0008006" key="5">
    <source>
        <dbReference type="Google" id="ProtNLM"/>
    </source>
</evidence>
<keyword evidence="2" id="KW-1133">Transmembrane helix</keyword>
<sequence>MAVSDAAVGSIGAFVGGLVIVGVLVWAVRLGIKSRRGQPRPPRPEEQPRRPESGPVQEAREMREPDEVPRAADESERLSPHDLHASGSKRGENQDRPRWDSGSSGSFGGGGPGRT</sequence>
<feature type="transmembrane region" description="Helical" evidence="2">
    <location>
        <begin position="6"/>
        <end position="28"/>
    </location>
</feature>
<evidence type="ECO:0000256" key="2">
    <source>
        <dbReference type="SAM" id="Phobius"/>
    </source>
</evidence>
<evidence type="ECO:0000313" key="3">
    <source>
        <dbReference type="EMBL" id="BCL31321.1"/>
    </source>
</evidence>
<dbReference type="KEGG" id="sgm:GCM10017557_61800"/>
<keyword evidence="2" id="KW-0472">Membrane</keyword>
<dbReference type="InterPro" id="IPR045513">
    <property type="entry name" value="DUF6479"/>
</dbReference>
<dbReference type="AlphaFoldDB" id="A0A7G1P9U5"/>
<feature type="compositionally biased region" description="Basic and acidic residues" evidence="1">
    <location>
        <begin position="42"/>
        <end position="99"/>
    </location>
</feature>
<keyword evidence="2" id="KW-0812">Transmembrane</keyword>
<gene>
    <name evidence="3" type="ORF">GCM10017557_61800</name>
</gene>